<evidence type="ECO:0000259" key="16">
    <source>
        <dbReference type="PROSITE" id="PS51066"/>
    </source>
</evidence>
<keyword evidence="7" id="KW-0378">Hydrolase</keyword>
<dbReference type="SMART" id="SM00898">
    <property type="entry name" value="Fapy_DNA_glyco"/>
    <property type="match status" value="1"/>
</dbReference>
<comment type="caution">
    <text evidence="18">The sequence shown here is derived from an EMBL/GenBank/DDBJ whole genome shotgun (WGS) entry which is preliminary data.</text>
</comment>
<dbReference type="SUPFAM" id="SSF57716">
    <property type="entry name" value="Glucocorticoid receptor-like (DNA-binding domain)"/>
    <property type="match status" value="1"/>
</dbReference>
<gene>
    <name evidence="18" type="ORF">RM553_04540</name>
</gene>
<dbReference type="PROSITE" id="PS51066">
    <property type="entry name" value="ZF_FPG_2"/>
    <property type="match status" value="1"/>
</dbReference>
<keyword evidence="4" id="KW-0479">Metal-binding</keyword>
<name>A0ABU3C6X8_9FLAO</name>
<dbReference type="InterPro" id="IPR010979">
    <property type="entry name" value="Ribosomal_uS13-like_H2TH"/>
</dbReference>
<comment type="similarity">
    <text evidence="3">Belongs to the FPG family.</text>
</comment>
<dbReference type="Pfam" id="PF06827">
    <property type="entry name" value="zf-FPG_IleRS"/>
    <property type="match status" value="1"/>
</dbReference>
<keyword evidence="9" id="KW-0238">DNA-binding</keyword>
<evidence type="ECO:0000256" key="1">
    <source>
        <dbReference type="ARBA" id="ARBA00001668"/>
    </source>
</evidence>
<evidence type="ECO:0000256" key="8">
    <source>
        <dbReference type="ARBA" id="ARBA00022833"/>
    </source>
</evidence>
<evidence type="ECO:0000256" key="14">
    <source>
        <dbReference type="ARBA" id="ARBA00044632"/>
    </source>
</evidence>
<evidence type="ECO:0000256" key="7">
    <source>
        <dbReference type="ARBA" id="ARBA00022801"/>
    </source>
</evidence>
<keyword evidence="13" id="KW-0326">Glycosidase</keyword>
<dbReference type="RefSeq" id="WP_311533764.1">
    <property type="nucleotide sequence ID" value="NZ_JAVRHQ010000003.1"/>
</dbReference>
<keyword evidence="19" id="KW-1185">Reference proteome</keyword>
<evidence type="ECO:0000259" key="17">
    <source>
        <dbReference type="PROSITE" id="PS51068"/>
    </source>
</evidence>
<dbReference type="SUPFAM" id="SSF46946">
    <property type="entry name" value="S13-like H2TH domain"/>
    <property type="match status" value="1"/>
</dbReference>
<dbReference type="PROSITE" id="PS01242">
    <property type="entry name" value="ZF_FPG_1"/>
    <property type="match status" value="1"/>
</dbReference>
<protein>
    <submittedName>
        <fullName evidence="18">DNA-formamidopyrimidine glycosylase family protein</fullName>
    </submittedName>
</protein>
<evidence type="ECO:0000313" key="19">
    <source>
        <dbReference type="Proteomes" id="UP001262889"/>
    </source>
</evidence>
<dbReference type="SMART" id="SM01232">
    <property type="entry name" value="H2TH"/>
    <property type="match status" value="1"/>
</dbReference>
<dbReference type="InterPro" id="IPR015887">
    <property type="entry name" value="DNA_glyclase_Znf_dom_DNA_BS"/>
</dbReference>
<evidence type="ECO:0000256" key="12">
    <source>
        <dbReference type="ARBA" id="ARBA00023268"/>
    </source>
</evidence>
<dbReference type="InterPro" id="IPR012319">
    <property type="entry name" value="FPG_cat"/>
</dbReference>
<feature type="domain" description="FPG-type" evidence="16">
    <location>
        <begin position="224"/>
        <end position="258"/>
    </location>
</feature>
<dbReference type="Pfam" id="PF01149">
    <property type="entry name" value="Fapy_DNA_glyco"/>
    <property type="match status" value="1"/>
</dbReference>
<evidence type="ECO:0000256" key="9">
    <source>
        <dbReference type="ARBA" id="ARBA00023125"/>
    </source>
</evidence>
<feature type="domain" description="Formamidopyrimidine-DNA glycosylase catalytic" evidence="17">
    <location>
        <begin position="2"/>
        <end position="113"/>
    </location>
</feature>
<sequence>MPELPEVAYQKKYVDATALHKKIVKVETGAAKLFQSPQKDFKKALENLKFEETTQLGKYLFLKINSWQQLVFHFGMTGKVEYYQHEEVPKHAQLTTVFDDGSRLSFVCPRKFGKIYLAEGVEEFQKKHSLGNHALDVRQKEFLELLQDKKGSIKGALTNQHVIAGIGNLYADEMLYQCGIHPKSKTENLSGEDKKCLFKEMGRVLKRVIKSKTEDSKLPDSFLTRHRKEGAECPNCKGSVKMIKVSGRSTYLCPNCQEEK</sequence>
<evidence type="ECO:0000256" key="5">
    <source>
        <dbReference type="ARBA" id="ARBA00022763"/>
    </source>
</evidence>
<dbReference type="PANTHER" id="PTHR22993:SF9">
    <property type="entry name" value="FORMAMIDOPYRIMIDINE-DNA GLYCOSYLASE"/>
    <property type="match status" value="1"/>
</dbReference>
<evidence type="ECO:0000256" key="4">
    <source>
        <dbReference type="ARBA" id="ARBA00022723"/>
    </source>
</evidence>
<proteinExistence type="inferred from homology"/>
<comment type="catalytic activity">
    <reaction evidence="1">
        <text>Hydrolysis of DNA containing ring-opened 7-methylguanine residues, releasing 2,6-diamino-4-hydroxy-5-(N-methyl)formamidopyrimidine.</text>
        <dbReference type="EC" id="3.2.2.23"/>
    </reaction>
</comment>
<evidence type="ECO:0000256" key="13">
    <source>
        <dbReference type="ARBA" id="ARBA00023295"/>
    </source>
</evidence>
<evidence type="ECO:0000256" key="10">
    <source>
        <dbReference type="ARBA" id="ARBA00023204"/>
    </source>
</evidence>
<dbReference type="Gene3D" id="3.20.190.10">
    <property type="entry name" value="MutM-like, N-terminal"/>
    <property type="match status" value="1"/>
</dbReference>
<accession>A0ABU3C6X8</accession>
<dbReference type="Gene3D" id="1.10.8.50">
    <property type="match status" value="1"/>
</dbReference>
<evidence type="ECO:0000256" key="3">
    <source>
        <dbReference type="ARBA" id="ARBA00009409"/>
    </source>
</evidence>
<evidence type="ECO:0000256" key="2">
    <source>
        <dbReference type="ARBA" id="ARBA00001947"/>
    </source>
</evidence>
<keyword evidence="10" id="KW-0234">DNA repair</keyword>
<reference evidence="18 19" key="1">
    <citation type="submission" date="2023-09" db="EMBL/GenBank/DDBJ databases">
        <authorList>
            <person name="Rey-Velasco X."/>
        </authorList>
    </citation>
    <scope>NUCLEOTIDE SEQUENCE [LARGE SCALE GENOMIC DNA]</scope>
    <source>
        <strain evidence="18 19">F363</strain>
    </source>
</reference>
<dbReference type="CDD" id="cd08976">
    <property type="entry name" value="BaFpgNei_N_4"/>
    <property type="match status" value="1"/>
</dbReference>
<keyword evidence="6 15" id="KW-0863">Zinc-finger</keyword>
<dbReference type="PANTHER" id="PTHR22993">
    <property type="entry name" value="FORMAMIDOPYRIMIDINE-DNA GLYCOSYLASE"/>
    <property type="match status" value="1"/>
</dbReference>
<dbReference type="SUPFAM" id="SSF81624">
    <property type="entry name" value="N-terminal domain of MutM-like DNA repair proteins"/>
    <property type="match status" value="1"/>
</dbReference>
<dbReference type="InterPro" id="IPR010663">
    <property type="entry name" value="Znf_FPG/IleRS"/>
</dbReference>
<evidence type="ECO:0000256" key="15">
    <source>
        <dbReference type="PROSITE-ProRule" id="PRU00391"/>
    </source>
</evidence>
<keyword evidence="8" id="KW-0862">Zinc</keyword>
<keyword evidence="12" id="KW-0511">Multifunctional enzyme</keyword>
<comment type="catalytic activity">
    <reaction evidence="14">
        <text>2'-deoxyribonucleotide-(2'-deoxyribose 5'-phosphate)-2'-deoxyribonucleotide-DNA = a 3'-end 2'-deoxyribonucleotide-(2,3-dehydro-2,3-deoxyribose 5'-phosphate)-DNA + a 5'-end 5'-phospho-2'-deoxyribonucleoside-DNA + H(+)</text>
        <dbReference type="Rhea" id="RHEA:66592"/>
        <dbReference type="Rhea" id="RHEA-COMP:13180"/>
        <dbReference type="Rhea" id="RHEA-COMP:16897"/>
        <dbReference type="Rhea" id="RHEA-COMP:17067"/>
        <dbReference type="ChEBI" id="CHEBI:15378"/>
        <dbReference type="ChEBI" id="CHEBI:136412"/>
        <dbReference type="ChEBI" id="CHEBI:157695"/>
        <dbReference type="ChEBI" id="CHEBI:167181"/>
        <dbReference type="EC" id="4.2.99.18"/>
    </reaction>
</comment>
<dbReference type="InterPro" id="IPR035937">
    <property type="entry name" value="FPG_N"/>
</dbReference>
<evidence type="ECO:0000256" key="6">
    <source>
        <dbReference type="ARBA" id="ARBA00022771"/>
    </source>
</evidence>
<dbReference type="InterPro" id="IPR000214">
    <property type="entry name" value="Znf_DNA_glyclase/AP_lyase"/>
</dbReference>
<keyword evidence="5" id="KW-0227">DNA damage</keyword>
<dbReference type="PROSITE" id="PS51068">
    <property type="entry name" value="FPG_CAT"/>
    <property type="match status" value="1"/>
</dbReference>
<dbReference type="InterPro" id="IPR015886">
    <property type="entry name" value="H2TH_FPG"/>
</dbReference>
<comment type="cofactor">
    <cofactor evidence="2">
        <name>Zn(2+)</name>
        <dbReference type="ChEBI" id="CHEBI:29105"/>
    </cofactor>
</comment>
<evidence type="ECO:0000256" key="11">
    <source>
        <dbReference type="ARBA" id="ARBA00023239"/>
    </source>
</evidence>
<dbReference type="Proteomes" id="UP001262889">
    <property type="component" value="Unassembled WGS sequence"/>
</dbReference>
<dbReference type="EMBL" id="JAVRHQ010000003">
    <property type="protein sequence ID" value="MDT0642093.1"/>
    <property type="molecule type" value="Genomic_DNA"/>
</dbReference>
<dbReference type="Pfam" id="PF06831">
    <property type="entry name" value="H2TH"/>
    <property type="match status" value="1"/>
</dbReference>
<keyword evidence="11" id="KW-0456">Lyase</keyword>
<organism evidence="18 19">
    <name type="scientific">Autumnicola tepida</name>
    <dbReference type="NCBI Taxonomy" id="3075595"/>
    <lineage>
        <taxon>Bacteria</taxon>
        <taxon>Pseudomonadati</taxon>
        <taxon>Bacteroidota</taxon>
        <taxon>Flavobacteriia</taxon>
        <taxon>Flavobacteriales</taxon>
        <taxon>Flavobacteriaceae</taxon>
        <taxon>Autumnicola</taxon>
    </lineage>
</organism>
<evidence type="ECO:0000313" key="18">
    <source>
        <dbReference type="EMBL" id="MDT0642093.1"/>
    </source>
</evidence>